<reference evidence="2" key="2">
    <citation type="journal article" date="2015" name="Data Brief">
        <title>Shoot transcriptome of the giant reed, Arundo donax.</title>
        <authorList>
            <person name="Barrero R.A."/>
            <person name="Guerrero F.D."/>
            <person name="Moolhuijzen P."/>
            <person name="Goolsby J.A."/>
            <person name="Tidwell J."/>
            <person name="Bellgard S.E."/>
            <person name="Bellgard M.I."/>
        </authorList>
    </citation>
    <scope>NUCLEOTIDE SEQUENCE</scope>
    <source>
        <tissue evidence="2">Shoot tissue taken approximately 20 cm above the soil surface</tissue>
    </source>
</reference>
<dbReference type="AlphaFoldDB" id="A0A0A9B5R7"/>
<feature type="region of interest" description="Disordered" evidence="1">
    <location>
        <begin position="1"/>
        <end position="39"/>
    </location>
</feature>
<feature type="compositionally biased region" description="Basic residues" evidence="1">
    <location>
        <begin position="28"/>
        <end position="39"/>
    </location>
</feature>
<name>A0A0A9B5R7_ARUDO</name>
<proteinExistence type="predicted"/>
<organism evidence="2">
    <name type="scientific">Arundo donax</name>
    <name type="common">Giant reed</name>
    <name type="synonym">Donax arundinaceus</name>
    <dbReference type="NCBI Taxonomy" id="35708"/>
    <lineage>
        <taxon>Eukaryota</taxon>
        <taxon>Viridiplantae</taxon>
        <taxon>Streptophyta</taxon>
        <taxon>Embryophyta</taxon>
        <taxon>Tracheophyta</taxon>
        <taxon>Spermatophyta</taxon>
        <taxon>Magnoliopsida</taxon>
        <taxon>Liliopsida</taxon>
        <taxon>Poales</taxon>
        <taxon>Poaceae</taxon>
        <taxon>PACMAD clade</taxon>
        <taxon>Arundinoideae</taxon>
        <taxon>Arundineae</taxon>
        <taxon>Arundo</taxon>
    </lineage>
</organism>
<sequence length="39" mass="4589">MVQQHTTGDNRLDGELRRAGDGPDHRLLNHRQRRQPYPP</sequence>
<evidence type="ECO:0000313" key="2">
    <source>
        <dbReference type="EMBL" id="JAD58691.1"/>
    </source>
</evidence>
<accession>A0A0A9B5R7</accession>
<dbReference type="EMBL" id="GBRH01239204">
    <property type="protein sequence ID" value="JAD58691.1"/>
    <property type="molecule type" value="Transcribed_RNA"/>
</dbReference>
<protein>
    <submittedName>
        <fullName evidence="2">Pk3</fullName>
    </submittedName>
</protein>
<feature type="compositionally biased region" description="Basic and acidic residues" evidence="1">
    <location>
        <begin position="8"/>
        <end position="27"/>
    </location>
</feature>
<reference evidence="2" key="1">
    <citation type="submission" date="2014-09" db="EMBL/GenBank/DDBJ databases">
        <authorList>
            <person name="Magalhaes I.L.F."/>
            <person name="Oliveira U."/>
            <person name="Santos F.R."/>
            <person name="Vidigal T.H.D.A."/>
            <person name="Brescovit A.D."/>
            <person name="Santos A.J."/>
        </authorList>
    </citation>
    <scope>NUCLEOTIDE SEQUENCE</scope>
    <source>
        <tissue evidence="2">Shoot tissue taken approximately 20 cm above the soil surface</tissue>
    </source>
</reference>
<evidence type="ECO:0000256" key="1">
    <source>
        <dbReference type="SAM" id="MobiDB-lite"/>
    </source>
</evidence>